<gene>
    <name evidence="1" type="ORF">TM448A04278_0010</name>
</gene>
<sequence length="66" mass="7911">MPKPVARWRLSSCPKCHGSMWSVIEDRQLEWHCLQCGYLEYSQEPLLRTQGRRLNLQFSPNYKKET</sequence>
<reference evidence="1" key="1">
    <citation type="submission" date="2020-03" db="EMBL/GenBank/DDBJ databases">
        <title>The deep terrestrial virosphere.</title>
        <authorList>
            <person name="Holmfeldt K."/>
            <person name="Nilsson E."/>
            <person name="Simone D."/>
            <person name="Lopez-Fernandez M."/>
            <person name="Wu X."/>
            <person name="de Brujin I."/>
            <person name="Lundin D."/>
            <person name="Andersson A."/>
            <person name="Bertilsson S."/>
            <person name="Dopson M."/>
        </authorList>
    </citation>
    <scope>NUCLEOTIDE SEQUENCE</scope>
    <source>
        <strain evidence="1">TM448A04278</strain>
    </source>
</reference>
<organism evidence="1">
    <name type="scientific">viral metagenome</name>
    <dbReference type="NCBI Taxonomy" id="1070528"/>
    <lineage>
        <taxon>unclassified sequences</taxon>
        <taxon>metagenomes</taxon>
        <taxon>organismal metagenomes</taxon>
    </lineage>
</organism>
<evidence type="ECO:0000313" key="1">
    <source>
        <dbReference type="EMBL" id="QJA54030.1"/>
    </source>
</evidence>
<protein>
    <submittedName>
        <fullName evidence="1">Uncharacterized protein</fullName>
    </submittedName>
</protein>
<proteinExistence type="predicted"/>
<dbReference type="AlphaFoldDB" id="A0A6H2A3K1"/>
<dbReference type="EMBL" id="MT144471">
    <property type="protein sequence ID" value="QJA54030.1"/>
    <property type="molecule type" value="Genomic_DNA"/>
</dbReference>
<name>A0A6H2A3K1_9ZZZZ</name>
<accession>A0A6H2A3K1</accession>